<dbReference type="GO" id="GO:0005737">
    <property type="term" value="C:cytoplasm"/>
    <property type="evidence" value="ECO:0007669"/>
    <property type="project" value="TreeGrafter"/>
</dbReference>
<accession>K3WSA4</accession>
<evidence type="ECO:0000256" key="3">
    <source>
        <dbReference type="RuleBase" id="RU000363"/>
    </source>
</evidence>
<evidence type="ECO:0000259" key="4">
    <source>
        <dbReference type="SMART" id="SM00822"/>
    </source>
</evidence>
<reference evidence="6" key="2">
    <citation type="submission" date="2010-04" db="EMBL/GenBank/DDBJ databases">
        <authorList>
            <person name="Buell R."/>
            <person name="Hamilton J."/>
            <person name="Hostetler J."/>
        </authorList>
    </citation>
    <scope>NUCLEOTIDE SEQUENCE [LARGE SCALE GENOMIC DNA]</scope>
    <source>
        <strain evidence="6">DAOM:BR144</strain>
    </source>
</reference>
<evidence type="ECO:0000313" key="5">
    <source>
        <dbReference type="EnsemblProtists" id="PYU1_T007848"/>
    </source>
</evidence>
<dbReference type="PANTHER" id="PTHR43544:SF7">
    <property type="entry name" value="NADB-LER2"/>
    <property type="match status" value="1"/>
</dbReference>
<proteinExistence type="inferred from homology"/>
<dbReference type="EMBL" id="GL376617">
    <property type="status" value="NOT_ANNOTATED_CDS"/>
    <property type="molecule type" value="Genomic_DNA"/>
</dbReference>
<feature type="domain" description="Ketoreductase" evidence="4">
    <location>
        <begin position="4"/>
        <end position="155"/>
    </location>
</feature>
<dbReference type="EnsemblProtists" id="PYU1_T007848">
    <property type="protein sequence ID" value="PYU1_T007848"/>
    <property type="gene ID" value="PYU1_G007832"/>
</dbReference>
<dbReference type="SMART" id="SM00822">
    <property type="entry name" value="PKS_KR"/>
    <property type="match status" value="1"/>
</dbReference>
<keyword evidence="6" id="KW-1185">Reference proteome</keyword>
<dbReference type="PRINTS" id="PR00080">
    <property type="entry name" value="SDRFAMILY"/>
</dbReference>
<dbReference type="OMA" id="PESMANT"/>
<dbReference type="GO" id="GO:0016491">
    <property type="term" value="F:oxidoreductase activity"/>
    <property type="evidence" value="ECO:0007669"/>
    <property type="project" value="UniProtKB-KW"/>
</dbReference>
<dbReference type="InterPro" id="IPR036291">
    <property type="entry name" value="NAD(P)-bd_dom_sf"/>
</dbReference>
<dbReference type="PANTHER" id="PTHR43544">
    <property type="entry name" value="SHORT-CHAIN DEHYDROGENASE/REDUCTASE"/>
    <property type="match status" value="1"/>
</dbReference>
<dbReference type="SUPFAM" id="SSF51735">
    <property type="entry name" value="NAD(P)-binding Rossmann-fold domains"/>
    <property type="match status" value="1"/>
</dbReference>
<dbReference type="InParanoid" id="K3WSA4"/>
<organism evidence="5 6">
    <name type="scientific">Globisporangium ultimum (strain ATCC 200006 / CBS 805.95 / DAOM BR144)</name>
    <name type="common">Pythium ultimum</name>
    <dbReference type="NCBI Taxonomy" id="431595"/>
    <lineage>
        <taxon>Eukaryota</taxon>
        <taxon>Sar</taxon>
        <taxon>Stramenopiles</taxon>
        <taxon>Oomycota</taxon>
        <taxon>Peronosporomycetes</taxon>
        <taxon>Pythiales</taxon>
        <taxon>Pythiaceae</taxon>
        <taxon>Globisporangium</taxon>
    </lineage>
</organism>
<dbReference type="Gene3D" id="3.40.50.720">
    <property type="entry name" value="NAD(P)-binding Rossmann-like Domain"/>
    <property type="match status" value="1"/>
</dbReference>
<dbReference type="InterPro" id="IPR057326">
    <property type="entry name" value="KR_dom"/>
</dbReference>
<dbReference type="Pfam" id="PF00106">
    <property type="entry name" value="adh_short"/>
    <property type="match status" value="1"/>
</dbReference>
<keyword evidence="2" id="KW-0560">Oxidoreductase</keyword>
<name>K3WSA4_GLOUD</name>
<dbReference type="HOGENOM" id="CLU_010194_9_1_1"/>
<dbReference type="PRINTS" id="PR00081">
    <property type="entry name" value="GDHRDH"/>
</dbReference>
<evidence type="ECO:0000256" key="2">
    <source>
        <dbReference type="ARBA" id="ARBA00023002"/>
    </source>
</evidence>
<dbReference type="InterPro" id="IPR051468">
    <property type="entry name" value="Fungal_SecMetab_SDRs"/>
</dbReference>
<dbReference type="VEuPathDB" id="FungiDB:PYU1_G007832"/>
<evidence type="ECO:0000256" key="1">
    <source>
        <dbReference type="ARBA" id="ARBA00022857"/>
    </source>
</evidence>
<reference evidence="5" key="3">
    <citation type="submission" date="2015-02" db="UniProtKB">
        <authorList>
            <consortium name="EnsemblProtists"/>
        </authorList>
    </citation>
    <scope>IDENTIFICATION</scope>
    <source>
        <strain evidence="5">DAOM BR144</strain>
    </source>
</reference>
<evidence type="ECO:0000313" key="6">
    <source>
        <dbReference type="Proteomes" id="UP000019132"/>
    </source>
</evidence>
<dbReference type="CDD" id="cd05325">
    <property type="entry name" value="carb_red_sniffer_like_SDR_c"/>
    <property type="match status" value="1"/>
</dbReference>
<sequence>MAAKTVLITGSTRSIGLKLAELYIKRGWNVIGVARDLNRADQLKSLSPYKIVQLDASDEASIVDAAKQLEGEPIDLVINNAGIFDDLDLASVTKDEFMRAFEVNSVGPFLVTRALLPNLRLAAANSGSACVAQISSRLGSIGHNTSTHGGGIYSYRASKAAINMINSSLAVDLKSDSIVCVVLHPGYVATDLNGHQGTISTDTSVGGLVGVIDKLSIAETGKFFDYTGTELPW</sequence>
<keyword evidence="1" id="KW-0521">NADP</keyword>
<dbReference type="InterPro" id="IPR002347">
    <property type="entry name" value="SDR_fam"/>
</dbReference>
<protein>
    <recommendedName>
        <fullName evidence="4">Ketoreductase domain-containing protein</fullName>
    </recommendedName>
</protein>
<comment type="similarity">
    <text evidence="3">Belongs to the short-chain dehydrogenases/reductases (SDR) family.</text>
</comment>
<reference evidence="6" key="1">
    <citation type="journal article" date="2010" name="Genome Biol.">
        <title>Genome sequence of the necrotrophic plant pathogen Pythium ultimum reveals original pathogenicity mechanisms and effector repertoire.</title>
        <authorList>
            <person name="Levesque C.A."/>
            <person name="Brouwer H."/>
            <person name="Cano L."/>
            <person name="Hamilton J.P."/>
            <person name="Holt C."/>
            <person name="Huitema E."/>
            <person name="Raffaele S."/>
            <person name="Robideau G.P."/>
            <person name="Thines M."/>
            <person name="Win J."/>
            <person name="Zerillo M.M."/>
            <person name="Beakes G.W."/>
            <person name="Boore J.L."/>
            <person name="Busam D."/>
            <person name="Dumas B."/>
            <person name="Ferriera S."/>
            <person name="Fuerstenberg S.I."/>
            <person name="Gachon C.M."/>
            <person name="Gaulin E."/>
            <person name="Govers F."/>
            <person name="Grenville-Briggs L."/>
            <person name="Horner N."/>
            <person name="Hostetler J."/>
            <person name="Jiang R.H."/>
            <person name="Johnson J."/>
            <person name="Krajaejun T."/>
            <person name="Lin H."/>
            <person name="Meijer H.J."/>
            <person name="Moore B."/>
            <person name="Morris P."/>
            <person name="Phuntmart V."/>
            <person name="Puiu D."/>
            <person name="Shetty J."/>
            <person name="Stajich J.E."/>
            <person name="Tripathy S."/>
            <person name="Wawra S."/>
            <person name="van West P."/>
            <person name="Whitty B.R."/>
            <person name="Coutinho P.M."/>
            <person name="Henrissat B."/>
            <person name="Martin F."/>
            <person name="Thomas P.D."/>
            <person name="Tyler B.M."/>
            <person name="De Vries R.P."/>
            <person name="Kamoun S."/>
            <person name="Yandell M."/>
            <person name="Tisserat N."/>
            <person name="Buell C.R."/>
        </authorList>
    </citation>
    <scope>NUCLEOTIDE SEQUENCE</scope>
    <source>
        <strain evidence="6">DAOM:BR144</strain>
    </source>
</reference>
<dbReference type="AlphaFoldDB" id="K3WSA4"/>
<dbReference type="Proteomes" id="UP000019132">
    <property type="component" value="Unassembled WGS sequence"/>
</dbReference>
<dbReference type="eggNOG" id="KOG1611">
    <property type="taxonomic scope" value="Eukaryota"/>
</dbReference>